<evidence type="ECO:0000256" key="6">
    <source>
        <dbReference type="ARBA" id="ARBA00023002"/>
    </source>
</evidence>
<proteinExistence type="inferred from homology"/>
<dbReference type="Pfam" id="PF01370">
    <property type="entry name" value="Epimerase"/>
    <property type="match status" value="1"/>
</dbReference>
<sequence length="830" mass="91474">MQDNQQGDNAKGHKPLVVITGAAGGIGTALTRNLKRDYRIIALDRKESEEADDSYTFDLTSVDSIREALDAIADRHGRDIAAVVHLAAYFDFTGEASPLYDKVNVQGTSNLLCALQDMNVERFIYSSTMLVHEPQIPGRKVSEATPIAPTWAYPESKAETEAVIREQAGDMPYTLLRLAGMYDEHTCVPTLAHQIARIYERNLKSHLYSGNTGAGQACVHKDDMLDAFHRTIERRHELPRENEILIGEEHTLSYEALQNRLGELIHGASRWKTLSMPKLVAKSGALVEEKSEPLVPDDFDKGEKPFIRPFMIEMADDHYELDISRARQQLGWEPHHSLFDTLEAIVNHLLEDPHGWYVANDITPPDWVEEAIVRGRNPEDILKQHEATYQTQHYRHLWAHFVNIALGAWLVTSPATLGYGGSAMAYSDVISGLLLMLFASLSLSWRAGWARWVCAVIGMWLLFAPLAFWTQSAAAYLNGTVTGALAIGFSALLRPAPGVSPIAATTGPTTPPGWNNNPSSWFQRLPIIVLAFVGLFVSRYLAAYQLGHIDAVWDPFFTGTRDMGLNGTEDIITSAASEAWPIPDAGLGGIVYLLEILFGLLGTQQRWRTMPWVVASFGILIVPLGVVSVTFIIIQPILIGTWCTLCLLQAGAMLLQIAYAFNEFVATGEFLKRRHRAGAPILKVFFIGDTDEGDTERATDDFRRGPLALINESVKTGVSLPWNLAACLVVGILLMFSRITLGNEGTMADWDHLIGALVITVSIIAMAEAARPVRWLLIPLGSMLLLTPFMHGAGVLATLVTLLCGVAIIALSVRRGPIRGRYGSWSKLLV</sequence>
<protein>
    <submittedName>
        <fullName evidence="14">Nucleoside-diphosphate-sugar epimerase</fullName>
    </submittedName>
</protein>
<accession>A0A1I7IP26</accession>
<feature type="domain" description="SPW repeat-containing integral membrane" evidence="12">
    <location>
        <begin position="725"/>
        <end position="812"/>
    </location>
</feature>
<evidence type="ECO:0000313" key="15">
    <source>
        <dbReference type="Proteomes" id="UP000198693"/>
    </source>
</evidence>
<keyword evidence="7 10" id="KW-0472">Membrane</keyword>
<evidence type="ECO:0000259" key="13">
    <source>
        <dbReference type="Pfam" id="PF07884"/>
    </source>
</evidence>
<dbReference type="InterPro" id="IPR036291">
    <property type="entry name" value="NAD(P)-bd_dom_sf"/>
</dbReference>
<dbReference type="EMBL" id="FPBP01000007">
    <property type="protein sequence ID" value="SFU74662.1"/>
    <property type="molecule type" value="Genomic_DNA"/>
</dbReference>
<keyword evidence="8" id="KW-1015">Disulfide bond</keyword>
<feature type="domain" description="Vitamin K epoxide reductase" evidence="13">
    <location>
        <begin position="526"/>
        <end position="660"/>
    </location>
</feature>
<comment type="similarity">
    <text evidence="2">Belongs to the VKOR family.</text>
</comment>
<dbReference type="InterPro" id="IPR038354">
    <property type="entry name" value="VKOR_sf"/>
</dbReference>
<dbReference type="InterPro" id="IPR001509">
    <property type="entry name" value="Epimerase_deHydtase"/>
</dbReference>
<feature type="transmembrane region" description="Helical" evidence="10">
    <location>
        <begin position="609"/>
        <end position="634"/>
    </location>
</feature>
<keyword evidence="3 10" id="KW-0812">Transmembrane</keyword>
<dbReference type="GO" id="GO:0016020">
    <property type="term" value="C:membrane"/>
    <property type="evidence" value="ECO:0007669"/>
    <property type="project" value="UniProtKB-SubCell"/>
</dbReference>
<keyword evidence="6" id="KW-0560">Oxidoreductase</keyword>
<feature type="domain" description="NAD-dependent epimerase/dehydratase" evidence="11">
    <location>
        <begin position="17"/>
        <end position="247"/>
    </location>
</feature>
<evidence type="ECO:0000256" key="7">
    <source>
        <dbReference type="ARBA" id="ARBA00023136"/>
    </source>
</evidence>
<dbReference type="InterPro" id="IPR050177">
    <property type="entry name" value="Lipid_A_modif_metabolic_enz"/>
</dbReference>
<reference evidence="15" key="1">
    <citation type="submission" date="2016-10" db="EMBL/GenBank/DDBJ databases">
        <authorList>
            <person name="Varghese N."/>
            <person name="Submissions S."/>
        </authorList>
    </citation>
    <scope>NUCLEOTIDE SEQUENCE [LARGE SCALE GENOMIC DNA]</scope>
    <source>
        <strain evidence="15">CGMCC 1.6981</strain>
    </source>
</reference>
<evidence type="ECO:0000256" key="4">
    <source>
        <dbReference type="ARBA" id="ARBA00022719"/>
    </source>
</evidence>
<dbReference type="CDD" id="cd12919">
    <property type="entry name" value="VKOR_2"/>
    <property type="match status" value="1"/>
</dbReference>
<dbReference type="GO" id="GO:0016491">
    <property type="term" value="F:oxidoreductase activity"/>
    <property type="evidence" value="ECO:0007669"/>
    <property type="project" value="UniProtKB-KW"/>
</dbReference>
<evidence type="ECO:0000256" key="9">
    <source>
        <dbReference type="ARBA" id="ARBA00023284"/>
    </source>
</evidence>
<keyword evidence="9" id="KW-0676">Redox-active center</keyword>
<organism evidence="14 15">
    <name type="scientific">Halomonas korlensis</name>
    <dbReference type="NCBI Taxonomy" id="463301"/>
    <lineage>
        <taxon>Bacteria</taxon>
        <taxon>Pseudomonadati</taxon>
        <taxon>Pseudomonadota</taxon>
        <taxon>Gammaproteobacteria</taxon>
        <taxon>Oceanospirillales</taxon>
        <taxon>Halomonadaceae</taxon>
        <taxon>Halomonas</taxon>
    </lineage>
</organism>
<feature type="transmembrane region" description="Helical" evidence="10">
    <location>
        <begin position="397"/>
        <end position="417"/>
    </location>
</feature>
<keyword evidence="4" id="KW-0874">Quinone</keyword>
<dbReference type="InterPro" id="IPR012932">
    <property type="entry name" value="VKOR"/>
</dbReference>
<keyword evidence="15" id="KW-1185">Reference proteome</keyword>
<feature type="domain" description="SPW repeat-containing integral membrane" evidence="12">
    <location>
        <begin position="398"/>
        <end position="490"/>
    </location>
</feature>
<feature type="transmembrane region" description="Helical" evidence="10">
    <location>
        <begin position="521"/>
        <end position="542"/>
    </location>
</feature>
<feature type="transmembrane region" description="Helical" evidence="10">
    <location>
        <begin position="722"/>
        <end position="741"/>
    </location>
</feature>
<evidence type="ECO:0000256" key="10">
    <source>
        <dbReference type="SAM" id="Phobius"/>
    </source>
</evidence>
<dbReference type="InterPro" id="IPR005530">
    <property type="entry name" value="SPW"/>
</dbReference>
<feature type="transmembrane region" description="Helical" evidence="10">
    <location>
        <begin position="641"/>
        <end position="661"/>
    </location>
</feature>
<comment type="subcellular location">
    <subcellularLocation>
        <location evidence="1">Membrane</location>
        <topology evidence="1">Multi-pass membrane protein</topology>
    </subcellularLocation>
</comment>
<dbReference type="Gene3D" id="1.20.1440.130">
    <property type="entry name" value="VKOR domain"/>
    <property type="match status" value="1"/>
</dbReference>
<feature type="transmembrane region" description="Helical" evidence="10">
    <location>
        <begin position="449"/>
        <end position="468"/>
    </location>
</feature>
<dbReference type="RefSeq" id="WP_089795953.1">
    <property type="nucleotide sequence ID" value="NZ_FPBP01000007.1"/>
</dbReference>
<evidence type="ECO:0000256" key="8">
    <source>
        <dbReference type="ARBA" id="ARBA00023157"/>
    </source>
</evidence>
<name>A0A1I7IP26_9GAMM</name>
<keyword evidence="5 10" id="KW-1133">Transmembrane helix</keyword>
<dbReference type="Gene3D" id="3.40.50.720">
    <property type="entry name" value="NAD(P)-binding Rossmann-like Domain"/>
    <property type="match status" value="1"/>
</dbReference>
<gene>
    <name evidence="14" type="ORF">SAMN04487955_107179</name>
</gene>
<dbReference type="STRING" id="463301.SAMN04487955_107179"/>
<feature type="transmembrane region" description="Helical" evidence="10">
    <location>
        <begin position="790"/>
        <end position="813"/>
    </location>
</feature>
<evidence type="ECO:0000256" key="3">
    <source>
        <dbReference type="ARBA" id="ARBA00022692"/>
    </source>
</evidence>
<evidence type="ECO:0000256" key="1">
    <source>
        <dbReference type="ARBA" id="ARBA00004141"/>
    </source>
</evidence>
<evidence type="ECO:0000256" key="2">
    <source>
        <dbReference type="ARBA" id="ARBA00006214"/>
    </source>
</evidence>
<evidence type="ECO:0000259" key="12">
    <source>
        <dbReference type="Pfam" id="PF03779"/>
    </source>
</evidence>
<dbReference type="AlphaFoldDB" id="A0A1I7IP26"/>
<dbReference type="OrthoDB" id="9814124at2"/>
<dbReference type="SUPFAM" id="SSF51735">
    <property type="entry name" value="NAD(P)-binding Rossmann-fold domains"/>
    <property type="match status" value="1"/>
</dbReference>
<feature type="transmembrane region" description="Helical" evidence="10">
    <location>
        <begin position="424"/>
        <end position="443"/>
    </location>
</feature>
<dbReference type="GO" id="GO:0048038">
    <property type="term" value="F:quinone binding"/>
    <property type="evidence" value="ECO:0007669"/>
    <property type="project" value="UniProtKB-KW"/>
</dbReference>
<evidence type="ECO:0000259" key="11">
    <source>
        <dbReference type="Pfam" id="PF01370"/>
    </source>
</evidence>
<dbReference type="Proteomes" id="UP000198693">
    <property type="component" value="Unassembled WGS sequence"/>
</dbReference>
<evidence type="ECO:0000256" key="5">
    <source>
        <dbReference type="ARBA" id="ARBA00022989"/>
    </source>
</evidence>
<dbReference type="Pfam" id="PF03779">
    <property type="entry name" value="SPW"/>
    <property type="match status" value="2"/>
</dbReference>
<dbReference type="Pfam" id="PF07884">
    <property type="entry name" value="VKOR"/>
    <property type="match status" value="1"/>
</dbReference>
<dbReference type="PANTHER" id="PTHR43245">
    <property type="entry name" value="BIFUNCTIONAL POLYMYXIN RESISTANCE PROTEIN ARNA"/>
    <property type="match status" value="1"/>
</dbReference>
<evidence type="ECO:0000313" key="14">
    <source>
        <dbReference type="EMBL" id="SFU74662.1"/>
    </source>
</evidence>